<dbReference type="SUPFAM" id="SSF55874">
    <property type="entry name" value="ATPase domain of HSP90 chaperone/DNA topoisomerase II/histidine kinase"/>
    <property type="match status" value="1"/>
</dbReference>
<dbReference type="OrthoDB" id="9767435at2"/>
<evidence type="ECO:0000256" key="4">
    <source>
        <dbReference type="ARBA" id="ARBA00022679"/>
    </source>
</evidence>
<dbReference type="Pfam" id="PF07568">
    <property type="entry name" value="HisKA_2"/>
    <property type="match status" value="1"/>
</dbReference>
<dbReference type="Pfam" id="PF13581">
    <property type="entry name" value="HATPase_c_2"/>
    <property type="match status" value="1"/>
</dbReference>
<dbReference type="RefSeq" id="WP_129523811.1">
    <property type="nucleotide sequence ID" value="NZ_SDPV01000001.1"/>
</dbReference>
<dbReference type="GO" id="GO:0004673">
    <property type="term" value="F:protein histidine kinase activity"/>
    <property type="evidence" value="ECO:0007669"/>
    <property type="project" value="UniProtKB-EC"/>
</dbReference>
<dbReference type="InterPro" id="IPR013656">
    <property type="entry name" value="PAS_4"/>
</dbReference>
<reference evidence="9 10" key="1">
    <citation type="submission" date="2019-01" db="EMBL/GenBank/DDBJ databases">
        <title>Altererythrobacter rhizovicinus sp. nov., isolated from the rhizosphere soil of Haloxylon ammodendron.</title>
        <authorList>
            <person name="Li H.-P."/>
            <person name="Gou J.-Y."/>
            <person name="Yao D."/>
            <person name="Han Q.-Q."/>
            <person name="Shao K.-Z."/>
            <person name="Zhao Q."/>
            <person name="Zhang J.-L."/>
        </authorList>
    </citation>
    <scope>NUCLEOTIDE SEQUENCE [LARGE SCALE GENOMIC DNA]</scope>
    <source>
        <strain evidence="9 10">AY-3R</strain>
    </source>
</reference>
<keyword evidence="5" id="KW-0547">Nucleotide-binding</keyword>
<dbReference type="GO" id="GO:0005524">
    <property type="term" value="F:ATP binding"/>
    <property type="evidence" value="ECO:0007669"/>
    <property type="project" value="UniProtKB-KW"/>
</dbReference>
<gene>
    <name evidence="9" type="ORF">ETX26_06480</name>
</gene>
<dbReference type="Pfam" id="PF08448">
    <property type="entry name" value="PAS_4"/>
    <property type="match status" value="1"/>
</dbReference>
<proteinExistence type="predicted"/>
<evidence type="ECO:0000256" key="2">
    <source>
        <dbReference type="ARBA" id="ARBA00012438"/>
    </source>
</evidence>
<evidence type="ECO:0000256" key="1">
    <source>
        <dbReference type="ARBA" id="ARBA00000085"/>
    </source>
</evidence>
<dbReference type="SMART" id="SM00387">
    <property type="entry name" value="HATPase_c"/>
    <property type="match status" value="1"/>
</dbReference>
<comment type="catalytic activity">
    <reaction evidence="1">
        <text>ATP + protein L-histidine = ADP + protein N-phospho-L-histidine.</text>
        <dbReference type="EC" id="2.7.13.3"/>
    </reaction>
</comment>
<dbReference type="Gene3D" id="3.30.565.10">
    <property type="entry name" value="Histidine kinase-like ATPase, C-terminal domain"/>
    <property type="match status" value="1"/>
</dbReference>
<evidence type="ECO:0000256" key="3">
    <source>
        <dbReference type="ARBA" id="ARBA00022553"/>
    </source>
</evidence>
<evidence type="ECO:0000313" key="10">
    <source>
        <dbReference type="Proteomes" id="UP000293623"/>
    </source>
</evidence>
<dbReference type="AlphaFoldDB" id="A0A4Q2KPA6"/>
<feature type="domain" description="Histidine kinase/HSP90-like ATPase" evidence="8">
    <location>
        <begin position="239"/>
        <end position="336"/>
    </location>
</feature>
<dbReference type="CDD" id="cd00130">
    <property type="entry name" value="PAS"/>
    <property type="match status" value="1"/>
</dbReference>
<dbReference type="Proteomes" id="UP000293623">
    <property type="component" value="Unassembled WGS sequence"/>
</dbReference>
<dbReference type="InterPro" id="IPR003594">
    <property type="entry name" value="HATPase_dom"/>
</dbReference>
<dbReference type="InterPro" id="IPR011495">
    <property type="entry name" value="Sig_transdc_His_kin_sub2_dim/P"/>
</dbReference>
<evidence type="ECO:0000313" key="9">
    <source>
        <dbReference type="EMBL" id="RXZ66337.1"/>
    </source>
</evidence>
<dbReference type="PANTHER" id="PTHR41523:SF8">
    <property type="entry name" value="ETHYLENE RESPONSE SENSOR PROTEIN"/>
    <property type="match status" value="1"/>
</dbReference>
<keyword evidence="3" id="KW-0597">Phosphoprotein</keyword>
<dbReference type="SUPFAM" id="SSF55785">
    <property type="entry name" value="PYP-like sensor domain (PAS domain)"/>
    <property type="match status" value="1"/>
</dbReference>
<keyword evidence="7" id="KW-0067">ATP-binding</keyword>
<evidence type="ECO:0000256" key="7">
    <source>
        <dbReference type="ARBA" id="ARBA00022840"/>
    </source>
</evidence>
<dbReference type="EMBL" id="SDPV01000001">
    <property type="protein sequence ID" value="RXZ66337.1"/>
    <property type="molecule type" value="Genomic_DNA"/>
</dbReference>
<dbReference type="PANTHER" id="PTHR41523">
    <property type="entry name" value="TWO-COMPONENT SYSTEM SENSOR PROTEIN"/>
    <property type="match status" value="1"/>
</dbReference>
<dbReference type="EC" id="2.7.13.3" evidence="2"/>
<name>A0A4Q2KPA6_9SPHN</name>
<evidence type="ECO:0000259" key="8">
    <source>
        <dbReference type="SMART" id="SM00387"/>
    </source>
</evidence>
<evidence type="ECO:0000256" key="6">
    <source>
        <dbReference type="ARBA" id="ARBA00022777"/>
    </source>
</evidence>
<dbReference type="InterPro" id="IPR035965">
    <property type="entry name" value="PAS-like_dom_sf"/>
</dbReference>
<keyword evidence="4" id="KW-0808">Transferase</keyword>
<evidence type="ECO:0000256" key="5">
    <source>
        <dbReference type="ARBA" id="ARBA00022741"/>
    </source>
</evidence>
<accession>A0A4Q2KPA6</accession>
<dbReference type="InterPro" id="IPR036890">
    <property type="entry name" value="HATPase_C_sf"/>
</dbReference>
<protein>
    <recommendedName>
        <fullName evidence="2">histidine kinase</fullName>
        <ecNumber evidence="2">2.7.13.3</ecNumber>
    </recommendedName>
</protein>
<sequence>MKHQSASSLGLALVVSSSTPLILLNEQLVVKAASGSFCRSFSVDCNSVVGKQLFELGDGEWDIPQLRSLLTATAAGNAAIDAYEMDLERPGGPTRNLIIHAHVLDHEEDEAPRLAVAVTDVTEALQARRAHDALVQEKQVLLQELNHRVANSLQIIASVLMQRVRIAQSEETRTHLREAHHRVMSVATLQRQLASSATGEVALRPYFTDLCASIGASMILDAELLSLTVEADGSVATADKSVSMGLIVTELVINSLKHAYPSQAKGRIRIGFHSTGDAWTLTVADDGVGIEGGHASAKSGLGTGIVNALAAQLDATVEVTNADPGCLVSITHPGTAKATAP</sequence>
<keyword evidence="10" id="KW-1185">Reference proteome</keyword>
<comment type="caution">
    <text evidence="9">The sequence shown here is derived from an EMBL/GenBank/DDBJ whole genome shotgun (WGS) entry which is preliminary data.</text>
</comment>
<dbReference type="InterPro" id="IPR000014">
    <property type="entry name" value="PAS"/>
</dbReference>
<keyword evidence="6 9" id="KW-0418">Kinase</keyword>
<dbReference type="Gene3D" id="3.30.450.20">
    <property type="entry name" value="PAS domain"/>
    <property type="match status" value="1"/>
</dbReference>
<organism evidence="9 10">
    <name type="scientific">Pelagerythrobacter rhizovicinus</name>
    <dbReference type="NCBI Taxonomy" id="2268576"/>
    <lineage>
        <taxon>Bacteria</taxon>
        <taxon>Pseudomonadati</taxon>
        <taxon>Pseudomonadota</taxon>
        <taxon>Alphaproteobacteria</taxon>
        <taxon>Sphingomonadales</taxon>
        <taxon>Erythrobacteraceae</taxon>
        <taxon>Pelagerythrobacter</taxon>
    </lineage>
</organism>